<keyword evidence="3" id="KW-1185">Reference proteome</keyword>
<dbReference type="RefSeq" id="WP_277576277.1">
    <property type="nucleotide sequence ID" value="NZ_JANRMI010000001.1"/>
</dbReference>
<dbReference type="Pfam" id="PF11220">
    <property type="entry name" value="DUF3015"/>
    <property type="match status" value="1"/>
</dbReference>
<protein>
    <submittedName>
        <fullName evidence="2">DUF3015 domain-containing protein</fullName>
    </submittedName>
</protein>
<evidence type="ECO:0000256" key="1">
    <source>
        <dbReference type="SAM" id="SignalP"/>
    </source>
</evidence>
<dbReference type="Proteomes" id="UP001152321">
    <property type="component" value="Unassembled WGS sequence"/>
</dbReference>
<feature type="signal peptide" evidence="1">
    <location>
        <begin position="1"/>
        <end position="18"/>
    </location>
</feature>
<keyword evidence="1" id="KW-0732">Signal</keyword>
<evidence type="ECO:0000313" key="2">
    <source>
        <dbReference type="EMBL" id="MDG0814792.1"/>
    </source>
</evidence>
<name>A0ABT6DD73_9BACT</name>
<comment type="caution">
    <text evidence="2">The sequence shown here is derived from an EMBL/GenBank/DDBJ whole genome shotgun (WGS) entry which is preliminary data.</text>
</comment>
<dbReference type="InterPro" id="IPR021383">
    <property type="entry name" value="DUF3015"/>
</dbReference>
<evidence type="ECO:0000313" key="3">
    <source>
        <dbReference type="Proteomes" id="UP001152321"/>
    </source>
</evidence>
<feature type="chain" id="PRO_5045526131" evidence="1">
    <location>
        <begin position="19"/>
        <end position="158"/>
    </location>
</feature>
<dbReference type="EMBL" id="JANRMI010000001">
    <property type="protein sequence ID" value="MDG0814792.1"/>
    <property type="molecule type" value="Genomic_DNA"/>
</dbReference>
<accession>A0ABT6DD73</accession>
<organism evidence="2 3">
    <name type="scientific">Bdellovibrio svalbardensis</name>
    <dbReference type="NCBI Taxonomy" id="2972972"/>
    <lineage>
        <taxon>Bacteria</taxon>
        <taxon>Pseudomonadati</taxon>
        <taxon>Bdellovibrionota</taxon>
        <taxon>Bdellovibrionia</taxon>
        <taxon>Bdellovibrionales</taxon>
        <taxon>Pseudobdellovibrionaceae</taxon>
        <taxon>Bdellovibrio</taxon>
    </lineage>
</organism>
<proteinExistence type="predicted"/>
<sequence length="158" mass="17008">MKKVLCALLLMFSANAFANDAGCGLGSLAISRNSKLMQLFAVTTNATLFTQVFGITSGTSGCTASGIVMNDKEVQYFVEVNQEELSREMAQGHGEKLFTLAQMKGCWKESSQKAFGSFAQDSYSRILPTANTTAVELVKNLNAEMSSQKELGQLCHGS</sequence>
<gene>
    <name evidence="2" type="ORF">NWE73_00345</name>
</gene>
<reference evidence="2" key="1">
    <citation type="submission" date="2022-08" db="EMBL/GenBank/DDBJ databases">
        <title>Novel Bdellovibrio Species Isolated from Svalbard: Designation Bdellovibrio svalbardensis.</title>
        <authorList>
            <person name="Mitchell R.J."/>
            <person name="Choi S.Y."/>
        </authorList>
    </citation>
    <scope>NUCLEOTIDE SEQUENCE</scope>
    <source>
        <strain evidence="2">PAP01</strain>
    </source>
</reference>